<dbReference type="EMBL" id="CAJOBR010100318">
    <property type="protein sequence ID" value="CAF5151966.1"/>
    <property type="molecule type" value="Genomic_DNA"/>
</dbReference>
<keyword evidence="1 3" id="KW-0853">WD repeat</keyword>
<feature type="non-terminal residue" evidence="4">
    <location>
        <position position="1"/>
    </location>
</feature>
<evidence type="ECO:0000313" key="5">
    <source>
        <dbReference type="Proteomes" id="UP000663848"/>
    </source>
</evidence>
<keyword evidence="2" id="KW-0677">Repeat</keyword>
<reference evidence="4" key="1">
    <citation type="submission" date="2021-02" db="EMBL/GenBank/DDBJ databases">
        <authorList>
            <person name="Nowell W R."/>
        </authorList>
    </citation>
    <scope>NUCLEOTIDE SEQUENCE</scope>
</reference>
<organism evidence="4 5">
    <name type="scientific">Rotaria socialis</name>
    <dbReference type="NCBI Taxonomy" id="392032"/>
    <lineage>
        <taxon>Eukaryota</taxon>
        <taxon>Metazoa</taxon>
        <taxon>Spiralia</taxon>
        <taxon>Gnathifera</taxon>
        <taxon>Rotifera</taxon>
        <taxon>Eurotatoria</taxon>
        <taxon>Bdelloidea</taxon>
        <taxon>Philodinida</taxon>
        <taxon>Philodinidae</taxon>
        <taxon>Rotaria</taxon>
    </lineage>
</organism>
<feature type="repeat" description="WD" evidence="3">
    <location>
        <begin position="1"/>
        <end position="30"/>
    </location>
</feature>
<dbReference type="SUPFAM" id="SSF50978">
    <property type="entry name" value="WD40 repeat-like"/>
    <property type="match status" value="1"/>
</dbReference>
<protein>
    <submittedName>
        <fullName evidence="4">Uncharacterized protein</fullName>
    </submittedName>
</protein>
<comment type="caution">
    <text evidence="4">The sequence shown here is derived from an EMBL/GenBank/DDBJ whole genome shotgun (WGS) entry which is preliminary data.</text>
</comment>
<dbReference type="PROSITE" id="PS50294">
    <property type="entry name" value="WD_REPEATS_REGION"/>
    <property type="match status" value="1"/>
</dbReference>
<evidence type="ECO:0000256" key="1">
    <source>
        <dbReference type="ARBA" id="ARBA00022574"/>
    </source>
</evidence>
<evidence type="ECO:0000256" key="2">
    <source>
        <dbReference type="ARBA" id="ARBA00022737"/>
    </source>
</evidence>
<dbReference type="PROSITE" id="PS50082">
    <property type="entry name" value="WD_REPEATS_2"/>
    <property type="match status" value="1"/>
</dbReference>
<gene>
    <name evidence="4" type="ORF">QYT958_LOCUS48644</name>
</gene>
<name>A0A822GUA6_9BILA</name>
<dbReference type="InterPro" id="IPR019775">
    <property type="entry name" value="WD40_repeat_CS"/>
</dbReference>
<dbReference type="InterPro" id="IPR015943">
    <property type="entry name" value="WD40/YVTN_repeat-like_dom_sf"/>
</dbReference>
<evidence type="ECO:0000313" key="4">
    <source>
        <dbReference type="EMBL" id="CAF5151966.1"/>
    </source>
</evidence>
<dbReference type="AlphaFoldDB" id="A0A822GUA6"/>
<dbReference type="PROSITE" id="PS00678">
    <property type="entry name" value="WD_REPEATS_1"/>
    <property type="match status" value="1"/>
</dbReference>
<dbReference type="InterPro" id="IPR036322">
    <property type="entry name" value="WD40_repeat_dom_sf"/>
</dbReference>
<dbReference type="Proteomes" id="UP000663848">
    <property type="component" value="Unassembled WGS sequence"/>
</dbReference>
<sequence length="30" mass="3632">EIFQVQWSHHNETILASSGTDRRLHVWDLR</sequence>
<accession>A0A822GUA6</accession>
<dbReference type="Gene3D" id="2.130.10.10">
    <property type="entry name" value="YVTN repeat-like/Quinoprotein amine dehydrogenase"/>
    <property type="match status" value="1"/>
</dbReference>
<proteinExistence type="predicted"/>
<dbReference type="InterPro" id="IPR001680">
    <property type="entry name" value="WD40_rpt"/>
</dbReference>
<evidence type="ECO:0000256" key="3">
    <source>
        <dbReference type="PROSITE-ProRule" id="PRU00221"/>
    </source>
</evidence>